<evidence type="ECO:0000313" key="3">
    <source>
        <dbReference type="Proteomes" id="UP001215280"/>
    </source>
</evidence>
<organism evidence="2 3">
    <name type="scientific">Mycena maculata</name>
    <dbReference type="NCBI Taxonomy" id="230809"/>
    <lineage>
        <taxon>Eukaryota</taxon>
        <taxon>Fungi</taxon>
        <taxon>Dikarya</taxon>
        <taxon>Basidiomycota</taxon>
        <taxon>Agaricomycotina</taxon>
        <taxon>Agaricomycetes</taxon>
        <taxon>Agaricomycetidae</taxon>
        <taxon>Agaricales</taxon>
        <taxon>Marasmiineae</taxon>
        <taxon>Mycenaceae</taxon>
        <taxon>Mycena</taxon>
    </lineage>
</organism>
<name>A0AAD7JY32_9AGAR</name>
<comment type="caution">
    <text evidence="2">The sequence shown here is derived from an EMBL/GenBank/DDBJ whole genome shotgun (WGS) entry which is preliminary data.</text>
</comment>
<dbReference type="EMBL" id="JARJLG010000018">
    <property type="protein sequence ID" value="KAJ7772920.1"/>
    <property type="molecule type" value="Genomic_DNA"/>
</dbReference>
<feature type="compositionally biased region" description="Basic residues" evidence="1">
    <location>
        <begin position="115"/>
        <end position="131"/>
    </location>
</feature>
<feature type="region of interest" description="Disordered" evidence="1">
    <location>
        <begin position="113"/>
        <end position="172"/>
    </location>
</feature>
<sequence length="172" mass="18884">MQLLPAGCFSQTLWSRRRELAGPYFFLPFSAGSRGSHAVFARRTLLPITPPQTLLRPAYLRPALVASNTGRGRVVGPDVAPPSNPPTQTAACNTDVWELQLKGWGGVMRFGAPQRARRNPCRPRANRHPKRARDPAAPAQRRATATQQHYTVSTESPRPTPRGLILAPFTTA</sequence>
<dbReference type="Proteomes" id="UP001215280">
    <property type="component" value="Unassembled WGS sequence"/>
</dbReference>
<evidence type="ECO:0000313" key="2">
    <source>
        <dbReference type="EMBL" id="KAJ7772920.1"/>
    </source>
</evidence>
<gene>
    <name evidence="2" type="ORF">DFH07DRAFT_767777</name>
</gene>
<dbReference type="AlphaFoldDB" id="A0AAD7JY32"/>
<proteinExistence type="predicted"/>
<reference evidence="2" key="1">
    <citation type="submission" date="2023-03" db="EMBL/GenBank/DDBJ databases">
        <title>Massive genome expansion in bonnet fungi (Mycena s.s.) driven by repeated elements and novel gene families across ecological guilds.</title>
        <authorList>
            <consortium name="Lawrence Berkeley National Laboratory"/>
            <person name="Harder C.B."/>
            <person name="Miyauchi S."/>
            <person name="Viragh M."/>
            <person name="Kuo A."/>
            <person name="Thoen E."/>
            <person name="Andreopoulos B."/>
            <person name="Lu D."/>
            <person name="Skrede I."/>
            <person name="Drula E."/>
            <person name="Henrissat B."/>
            <person name="Morin E."/>
            <person name="Kohler A."/>
            <person name="Barry K."/>
            <person name="LaButti K."/>
            <person name="Morin E."/>
            <person name="Salamov A."/>
            <person name="Lipzen A."/>
            <person name="Mereny Z."/>
            <person name="Hegedus B."/>
            <person name="Baldrian P."/>
            <person name="Stursova M."/>
            <person name="Weitz H."/>
            <person name="Taylor A."/>
            <person name="Grigoriev I.V."/>
            <person name="Nagy L.G."/>
            <person name="Martin F."/>
            <person name="Kauserud H."/>
        </authorList>
    </citation>
    <scope>NUCLEOTIDE SEQUENCE</scope>
    <source>
        <strain evidence="2">CBHHK188m</strain>
    </source>
</reference>
<keyword evidence="3" id="KW-1185">Reference proteome</keyword>
<accession>A0AAD7JY32</accession>
<protein>
    <submittedName>
        <fullName evidence="2">Uncharacterized protein</fullName>
    </submittedName>
</protein>
<evidence type="ECO:0000256" key="1">
    <source>
        <dbReference type="SAM" id="MobiDB-lite"/>
    </source>
</evidence>
<feature type="compositionally biased region" description="Low complexity" evidence="1">
    <location>
        <begin position="135"/>
        <end position="148"/>
    </location>
</feature>